<dbReference type="RefSeq" id="WP_141198491.1">
    <property type="nucleotide sequence ID" value="NZ_CP041186.1"/>
</dbReference>
<gene>
    <name evidence="2" type="ORF">FIV42_15075</name>
</gene>
<name>A0A4Y6PUJ1_PERCE</name>
<feature type="region of interest" description="Disordered" evidence="1">
    <location>
        <begin position="19"/>
        <end position="48"/>
    </location>
</feature>
<reference evidence="2 3" key="1">
    <citation type="submission" date="2019-06" db="EMBL/GenBank/DDBJ databases">
        <title>Persicimonas caeni gen. nov., sp. nov., a predatory bacterium isolated from solar saltern.</title>
        <authorList>
            <person name="Wang S."/>
        </authorList>
    </citation>
    <scope>NUCLEOTIDE SEQUENCE [LARGE SCALE GENOMIC DNA]</scope>
    <source>
        <strain evidence="2 3">YN101</strain>
    </source>
</reference>
<dbReference type="Proteomes" id="UP000315995">
    <property type="component" value="Chromosome"/>
</dbReference>
<accession>A0A4Y6PUJ1</accession>
<organism evidence="2 3">
    <name type="scientific">Persicimonas caeni</name>
    <dbReference type="NCBI Taxonomy" id="2292766"/>
    <lineage>
        <taxon>Bacteria</taxon>
        <taxon>Deltaproteobacteria</taxon>
        <taxon>Bradymonadales</taxon>
        <taxon>Bradymonadaceae</taxon>
        <taxon>Persicimonas</taxon>
    </lineage>
</organism>
<sequence>MVAALVAAMLAGAIGCSDSANDTDPSPDAGADASGDVTVRDVRDPQLPPTFPNVADVIRRNCASGACHGGRGAGNFYIPHNVDATNAEVRYALQDVTSRKWEMPLIEPGVPAESEVFLRITSQTEGERMPQEPRDRLLSWEIEMIENWIANGALYEE</sequence>
<evidence type="ECO:0008006" key="4">
    <source>
        <dbReference type="Google" id="ProtNLM"/>
    </source>
</evidence>
<evidence type="ECO:0000313" key="3">
    <source>
        <dbReference type="Proteomes" id="UP000315995"/>
    </source>
</evidence>
<evidence type="ECO:0000313" key="2">
    <source>
        <dbReference type="EMBL" id="QDG52014.1"/>
    </source>
</evidence>
<keyword evidence="3" id="KW-1185">Reference proteome</keyword>
<accession>A0A5B8Y5L3</accession>
<protein>
    <recommendedName>
        <fullName evidence="4">Cytochrome C Planctomycete-type domain-containing protein</fullName>
    </recommendedName>
</protein>
<dbReference type="EMBL" id="CP041186">
    <property type="protein sequence ID" value="QDG52014.1"/>
    <property type="molecule type" value="Genomic_DNA"/>
</dbReference>
<dbReference type="OrthoDB" id="1524066at2"/>
<evidence type="ECO:0000256" key="1">
    <source>
        <dbReference type="SAM" id="MobiDB-lite"/>
    </source>
</evidence>
<proteinExistence type="predicted"/>
<dbReference type="AlphaFoldDB" id="A0A4Y6PUJ1"/>